<dbReference type="Proteomes" id="UP000886842">
    <property type="component" value="Unassembled WGS sequence"/>
</dbReference>
<reference evidence="3" key="2">
    <citation type="journal article" date="2021" name="PeerJ">
        <title>Extensive microbial diversity within the chicken gut microbiome revealed by metagenomics and culture.</title>
        <authorList>
            <person name="Gilroy R."/>
            <person name="Ravi A."/>
            <person name="Getino M."/>
            <person name="Pursley I."/>
            <person name="Horton D.L."/>
            <person name="Alikhan N.F."/>
            <person name="Baker D."/>
            <person name="Gharbi K."/>
            <person name="Hall N."/>
            <person name="Watson M."/>
            <person name="Adriaenssens E.M."/>
            <person name="Foster-Nyarko E."/>
            <person name="Jarju S."/>
            <person name="Secka A."/>
            <person name="Antonio M."/>
            <person name="Oren A."/>
            <person name="Chaudhuri R.R."/>
            <person name="La Ragione R."/>
            <person name="Hildebrand F."/>
            <person name="Pallen M.J."/>
        </authorList>
    </citation>
    <scope>NUCLEOTIDE SEQUENCE</scope>
    <source>
        <strain evidence="3">ChiGjej1B1-24693</strain>
    </source>
</reference>
<feature type="compositionally biased region" description="Low complexity" evidence="1">
    <location>
        <begin position="1"/>
        <end position="13"/>
    </location>
</feature>
<organism evidence="3 4">
    <name type="scientific">Candidatus Avipropionibacterium avicola</name>
    <dbReference type="NCBI Taxonomy" id="2840701"/>
    <lineage>
        <taxon>Bacteria</taxon>
        <taxon>Bacillati</taxon>
        <taxon>Actinomycetota</taxon>
        <taxon>Actinomycetes</taxon>
        <taxon>Propionibacteriales</taxon>
        <taxon>Propionibacteriaceae</taxon>
        <taxon>Propionibacteriaceae incertae sedis</taxon>
        <taxon>Candidatus Avipropionibacterium</taxon>
    </lineage>
</organism>
<protein>
    <submittedName>
        <fullName evidence="3">Class I SAM-dependent methyltransferase</fullName>
    </submittedName>
</protein>
<evidence type="ECO:0000313" key="4">
    <source>
        <dbReference type="Proteomes" id="UP000886842"/>
    </source>
</evidence>
<dbReference type="PANTHER" id="PTHR43591">
    <property type="entry name" value="METHYLTRANSFERASE"/>
    <property type="match status" value="1"/>
</dbReference>
<dbReference type="CDD" id="cd02440">
    <property type="entry name" value="AdoMet_MTases"/>
    <property type="match status" value="1"/>
</dbReference>
<keyword evidence="3" id="KW-0808">Transferase</keyword>
<dbReference type="Gene3D" id="3.40.50.150">
    <property type="entry name" value="Vaccinia Virus protein VP39"/>
    <property type="match status" value="1"/>
</dbReference>
<accession>A0A9D1GVX4</accession>
<dbReference type="InterPro" id="IPR029063">
    <property type="entry name" value="SAM-dependent_MTases_sf"/>
</dbReference>
<dbReference type="GO" id="GO:0032259">
    <property type="term" value="P:methylation"/>
    <property type="evidence" value="ECO:0007669"/>
    <property type="project" value="UniProtKB-KW"/>
</dbReference>
<dbReference type="GO" id="GO:0008757">
    <property type="term" value="F:S-adenosylmethionine-dependent methyltransferase activity"/>
    <property type="evidence" value="ECO:0007669"/>
    <property type="project" value="InterPro"/>
</dbReference>
<dbReference type="SUPFAM" id="SSF53335">
    <property type="entry name" value="S-adenosyl-L-methionine-dependent methyltransferases"/>
    <property type="match status" value="1"/>
</dbReference>
<sequence length="270" mass="29391">MDTGAADAGTADTGARKADGSAGDADYGTIGVDYRSFRQPEPEFEVAIAAQLGDARTVLNVGAGAGSYEPRDREVTAVEPSESMRNQRPAELVAAIDATAEDLPFDDNSFDAAMTTFSVHQWTDLDAGLTELRRVTRGPIVIMTCDPARLDRSWLTDYAPEVIATEARRYPSPARIASVLGDDTRIVPLPIPLNCVDGFSEAYYGRPEILLDPGARRANSAWSFIDPAIAEEYVDHLRRDLESGAWDERHAHLRSQSHFDGSLVLVVSDH</sequence>
<evidence type="ECO:0000256" key="1">
    <source>
        <dbReference type="SAM" id="MobiDB-lite"/>
    </source>
</evidence>
<dbReference type="EMBL" id="DVLP01000124">
    <property type="protein sequence ID" value="HIT74771.1"/>
    <property type="molecule type" value="Genomic_DNA"/>
</dbReference>
<dbReference type="Pfam" id="PF08241">
    <property type="entry name" value="Methyltransf_11"/>
    <property type="match status" value="1"/>
</dbReference>
<evidence type="ECO:0000259" key="2">
    <source>
        <dbReference type="Pfam" id="PF08241"/>
    </source>
</evidence>
<gene>
    <name evidence="3" type="ORF">IAA98_04225</name>
</gene>
<feature type="region of interest" description="Disordered" evidence="1">
    <location>
        <begin position="1"/>
        <end position="25"/>
    </location>
</feature>
<name>A0A9D1GVX4_9ACTN</name>
<dbReference type="InterPro" id="IPR013216">
    <property type="entry name" value="Methyltransf_11"/>
</dbReference>
<keyword evidence="3" id="KW-0489">Methyltransferase</keyword>
<dbReference type="AlphaFoldDB" id="A0A9D1GVX4"/>
<proteinExistence type="predicted"/>
<comment type="caution">
    <text evidence="3">The sequence shown here is derived from an EMBL/GenBank/DDBJ whole genome shotgun (WGS) entry which is preliminary data.</text>
</comment>
<feature type="domain" description="Methyltransferase type 11" evidence="2">
    <location>
        <begin position="59"/>
        <end position="137"/>
    </location>
</feature>
<evidence type="ECO:0000313" key="3">
    <source>
        <dbReference type="EMBL" id="HIT74771.1"/>
    </source>
</evidence>
<reference evidence="3" key="1">
    <citation type="submission" date="2020-10" db="EMBL/GenBank/DDBJ databases">
        <authorList>
            <person name="Gilroy R."/>
        </authorList>
    </citation>
    <scope>NUCLEOTIDE SEQUENCE</scope>
    <source>
        <strain evidence="3">ChiGjej1B1-24693</strain>
    </source>
</reference>
<dbReference type="PANTHER" id="PTHR43591:SF24">
    <property type="entry name" value="2-METHOXY-6-POLYPRENYL-1,4-BENZOQUINOL METHYLASE, MITOCHONDRIAL"/>
    <property type="match status" value="1"/>
</dbReference>